<gene>
    <name evidence="1" type="ORF">Pfra01_002523500</name>
</gene>
<dbReference type="PANTHER" id="PTHR13510:SF44">
    <property type="entry name" value="RABENOSYN-5"/>
    <property type="match status" value="1"/>
</dbReference>
<name>A0A9W7D5G9_9STRA</name>
<dbReference type="PANTHER" id="PTHR13510">
    <property type="entry name" value="FYVE-FINGER-CONTAINING RAB5 EFFECTOR PROTEIN RABENOSYN-5-RELATED"/>
    <property type="match status" value="1"/>
</dbReference>
<dbReference type="OrthoDB" id="126061at2759"/>
<keyword evidence="2" id="KW-1185">Reference proteome</keyword>
<evidence type="ECO:0000313" key="1">
    <source>
        <dbReference type="EMBL" id="GMF58622.1"/>
    </source>
</evidence>
<proteinExistence type="predicted"/>
<dbReference type="AlphaFoldDB" id="A0A9W7D5G9"/>
<organism evidence="1 2">
    <name type="scientific">Phytophthora fragariaefolia</name>
    <dbReference type="NCBI Taxonomy" id="1490495"/>
    <lineage>
        <taxon>Eukaryota</taxon>
        <taxon>Sar</taxon>
        <taxon>Stramenopiles</taxon>
        <taxon>Oomycota</taxon>
        <taxon>Peronosporomycetes</taxon>
        <taxon>Peronosporales</taxon>
        <taxon>Peronosporaceae</taxon>
        <taxon>Phytophthora</taxon>
    </lineage>
</organism>
<protein>
    <submittedName>
        <fullName evidence="1">Unnamed protein product</fullName>
    </submittedName>
</protein>
<dbReference type="Proteomes" id="UP001165121">
    <property type="component" value="Unassembled WGS sequence"/>
</dbReference>
<dbReference type="EMBL" id="BSXT01004694">
    <property type="protein sequence ID" value="GMF58622.1"/>
    <property type="molecule type" value="Genomic_DNA"/>
</dbReference>
<reference evidence="1" key="1">
    <citation type="submission" date="2023-04" db="EMBL/GenBank/DDBJ databases">
        <title>Phytophthora fragariaefolia NBRC 109709.</title>
        <authorList>
            <person name="Ichikawa N."/>
            <person name="Sato H."/>
            <person name="Tonouchi N."/>
        </authorList>
    </citation>
    <scope>NUCLEOTIDE SEQUENCE</scope>
    <source>
        <strain evidence="1">NBRC 109709</strain>
    </source>
</reference>
<comment type="caution">
    <text evidence="1">The sequence shown here is derived from an EMBL/GenBank/DDBJ whole genome shotgun (WGS) entry which is preliminary data.</text>
</comment>
<accession>A0A9W7D5G9</accession>
<dbReference type="InterPro" id="IPR052727">
    <property type="entry name" value="Rab4/Rab5_effector"/>
</dbReference>
<sequence>MFERSRWKQLKTQTNASLYAEKVCPMWHDPNLPVGDADKKSVLLAVGTIDGSLADAMFGLETQDFAAVKVRSETLANRSLGGAILMQLESATENDPFRFMGVTWLVGRQSWPLNLVKHSRDFVFVSATGVMTHTNGELIGTPHCISRKKMVQMYVETQGNKLAVAGLWESVLGFWNTPRLSEAKKLQWYLDNKFIAPEQQRLVNDDEPLVSKHCKNCPTKTTNSRRRSTHLSDHSTCALCAAQICSSCRVKRSLKVPGEEGVKLLELHVALCRPCLAFVQEQDPAEIAWDNHMKREASTMSNNPKRRFSFSTMWGLPLTPPLGMNKRYPSISASDLIKLMNSLSDLTLGRASQTPRRKTDPLH</sequence>
<evidence type="ECO:0000313" key="2">
    <source>
        <dbReference type="Proteomes" id="UP001165121"/>
    </source>
</evidence>